<organism evidence="1 2">
    <name type="scientific">Acinetobacter pittii</name>
    <name type="common">Acinetobacter genomosp. 3</name>
    <dbReference type="NCBI Taxonomy" id="48296"/>
    <lineage>
        <taxon>Bacteria</taxon>
        <taxon>Pseudomonadati</taxon>
        <taxon>Pseudomonadota</taxon>
        <taxon>Gammaproteobacteria</taxon>
        <taxon>Moraxellales</taxon>
        <taxon>Moraxellaceae</taxon>
        <taxon>Acinetobacter</taxon>
        <taxon>Acinetobacter calcoaceticus/baumannii complex</taxon>
    </lineage>
</organism>
<dbReference type="RefSeq" id="WP_025466011.1">
    <property type="nucleotide sequence ID" value="NZ_BBTQ01000007.1"/>
</dbReference>
<accession>A0A1C2U357</accession>
<dbReference type="EMBL" id="RFEW01000008">
    <property type="protein sequence ID" value="RSO59089.1"/>
    <property type="molecule type" value="Genomic_DNA"/>
</dbReference>
<gene>
    <name evidence="1" type="ORF">EA752_12210</name>
</gene>
<dbReference type="Proteomes" id="UP000271320">
    <property type="component" value="Unassembled WGS sequence"/>
</dbReference>
<dbReference type="AlphaFoldDB" id="A0A1C2U357"/>
<comment type="caution">
    <text evidence="1">The sequence shown here is derived from an EMBL/GenBank/DDBJ whole genome shotgun (WGS) entry which is preliminary data.</text>
</comment>
<proteinExistence type="predicted"/>
<evidence type="ECO:0000313" key="1">
    <source>
        <dbReference type="EMBL" id="RSO59089.1"/>
    </source>
</evidence>
<sequence length="134" mass="14733">MQIPIGTKLGINNKLLYTVVFALVAGCHQQEANDSTNAVKLPAYQYNGFSGSARLKGNLELKQGCLYVKDILIVFPEHSAQWDAEKNTLNYKGQQIGLGGILDIAGGIGNFEQDNLRIKHLSPMCDHQNIWFAG</sequence>
<reference evidence="1 2" key="1">
    <citation type="submission" date="2018-10" db="EMBL/GenBank/DDBJ databases">
        <title>GWAS and RNA-Seq identify cryptic mechanisms of antimicrobial resistance in Acinetobacter baumannii.</title>
        <authorList>
            <person name="Sahl J.W."/>
        </authorList>
    </citation>
    <scope>NUCLEOTIDE SEQUENCE [LARGE SCALE GENOMIC DNA]</scope>
    <source>
        <strain evidence="1 2">TG41884</strain>
    </source>
</reference>
<evidence type="ECO:0000313" key="2">
    <source>
        <dbReference type="Proteomes" id="UP000271320"/>
    </source>
</evidence>
<protein>
    <submittedName>
        <fullName evidence="1">Uncharacterized protein</fullName>
    </submittedName>
</protein>
<name>A0A1C2U357_ACIPI</name>